<keyword evidence="13" id="KW-1185">Reference proteome</keyword>
<dbReference type="PROSITE" id="PS00292">
    <property type="entry name" value="CYCLINS"/>
    <property type="match status" value="1"/>
</dbReference>
<dbReference type="AlphaFoldDB" id="A0A556TPR2"/>
<gene>
    <name evidence="12" type="ORF">Baya_3615</name>
</gene>
<feature type="region of interest" description="Disordered" evidence="9">
    <location>
        <begin position="358"/>
        <end position="377"/>
    </location>
</feature>
<evidence type="ECO:0000256" key="5">
    <source>
        <dbReference type="ARBA" id="ARBA00023127"/>
    </source>
</evidence>
<comment type="caution">
    <text evidence="12">The sequence shown here is derived from an EMBL/GenBank/DDBJ whole genome shotgun (WGS) entry which is preliminary data.</text>
</comment>
<feature type="domain" description="Cyclin-like" evidence="10">
    <location>
        <begin position="129"/>
        <end position="214"/>
    </location>
</feature>
<comment type="subcellular location">
    <subcellularLocation>
        <location evidence="1">Nucleus</location>
    </subcellularLocation>
</comment>
<dbReference type="Gene3D" id="1.10.472.10">
    <property type="entry name" value="Cyclin-like"/>
    <property type="match status" value="2"/>
</dbReference>
<dbReference type="Proteomes" id="UP000319801">
    <property type="component" value="Unassembled WGS sequence"/>
</dbReference>
<protein>
    <submittedName>
        <fullName evidence="12">G1/S-specific cyclin-E2</fullName>
    </submittedName>
</protein>
<proteinExistence type="inferred from homology"/>
<name>A0A556TPR2_BAGYA</name>
<dbReference type="InterPro" id="IPR048258">
    <property type="entry name" value="Cyclins_cyclin-box"/>
</dbReference>
<keyword evidence="7" id="KW-0131">Cell cycle</keyword>
<feature type="region of interest" description="Disordered" evidence="9">
    <location>
        <begin position="1"/>
        <end position="21"/>
    </location>
</feature>
<dbReference type="OrthoDB" id="5590282at2759"/>
<evidence type="ECO:0000313" key="13">
    <source>
        <dbReference type="Proteomes" id="UP000319801"/>
    </source>
</evidence>
<evidence type="ECO:0000256" key="4">
    <source>
        <dbReference type="ARBA" id="ARBA00022618"/>
    </source>
</evidence>
<dbReference type="EMBL" id="VCAZ01000009">
    <property type="protein sequence ID" value="TSK31505.1"/>
    <property type="molecule type" value="Genomic_DNA"/>
</dbReference>
<dbReference type="Pfam" id="PF02984">
    <property type="entry name" value="Cyclin_C"/>
    <property type="match status" value="1"/>
</dbReference>
<dbReference type="SMART" id="SM00385">
    <property type="entry name" value="CYCLIN"/>
    <property type="match status" value="1"/>
</dbReference>
<dbReference type="InterPro" id="IPR004367">
    <property type="entry name" value="Cyclin_C-dom"/>
</dbReference>
<dbReference type="CDD" id="cd20519">
    <property type="entry name" value="CYCLIN_CCNE_rpt1"/>
    <property type="match status" value="1"/>
</dbReference>
<dbReference type="InterPro" id="IPR036915">
    <property type="entry name" value="Cyclin-like_sf"/>
</dbReference>
<dbReference type="InterPro" id="IPR039361">
    <property type="entry name" value="Cyclin"/>
</dbReference>
<keyword evidence="6" id="KW-0539">Nucleus</keyword>
<evidence type="ECO:0000259" key="11">
    <source>
        <dbReference type="SMART" id="SM01332"/>
    </source>
</evidence>
<keyword evidence="4" id="KW-0132">Cell division</keyword>
<dbReference type="Pfam" id="PF00134">
    <property type="entry name" value="Cyclin_N"/>
    <property type="match status" value="1"/>
</dbReference>
<organism evidence="12 13">
    <name type="scientific">Bagarius yarrelli</name>
    <name type="common">Goonch</name>
    <name type="synonym">Bagrus yarrelli</name>
    <dbReference type="NCBI Taxonomy" id="175774"/>
    <lineage>
        <taxon>Eukaryota</taxon>
        <taxon>Metazoa</taxon>
        <taxon>Chordata</taxon>
        <taxon>Craniata</taxon>
        <taxon>Vertebrata</taxon>
        <taxon>Euteleostomi</taxon>
        <taxon>Actinopterygii</taxon>
        <taxon>Neopterygii</taxon>
        <taxon>Teleostei</taxon>
        <taxon>Ostariophysi</taxon>
        <taxon>Siluriformes</taxon>
        <taxon>Sisoridae</taxon>
        <taxon>Sisorinae</taxon>
        <taxon>Bagarius</taxon>
    </lineage>
</organism>
<reference evidence="12 13" key="1">
    <citation type="journal article" date="2019" name="Genome Biol. Evol.">
        <title>Whole-Genome Sequencing of the Giant Devil Catfish, Bagarius yarrelli.</title>
        <authorList>
            <person name="Jiang W."/>
            <person name="Lv Y."/>
            <person name="Cheng L."/>
            <person name="Yang K."/>
            <person name="Chao B."/>
            <person name="Wang X."/>
            <person name="Li Y."/>
            <person name="Pan X."/>
            <person name="You X."/>
            <person name="Zhang Y."/>
            <person name="Yang J."/>
            <person name="Li J."/>
            <person name="Zhang X."/>
            <person name="Liu S."/>
            <person name="Sun C."/>
            <person name="Yang J."/>
            <person name="Shi Q."/>
        </authorList>
    </citation>
    <scope>NUCLEOTIDE SEQUENCE [LARGE SCALE GENOMIC DNA]</scope>
    <source>
        <strain evidence="12">JWS20170419001</strain>
        <tissue evidence="12">Muscle</tissue>
    </source>
</reference>
<evidence type="ECO:0000313" key="12">
    <source>
        <dbReference type="EMBL" id="TSK31505.1"/>
    </source>
</evidence>
<dbReference type="FunFam" id="1.10.472.10:FF:000024">
    <property type="entry name" value="G1/S-specific cyclin-E1"/>
    <property type="match status" value="1"/>
</dbReference>
<dbReference type="SMART" id="SM01332">
    <property type="entry name" value="Cyclin_C"/>
    <property type="match status" value="1"/>
</dbReference>
<dbReference type="InterPro" id="IPR013763">
    <property type="entry name" value="Cyclin-like_dom"/>
</dbReference>
<dbReference type="PANTHER" id="PTHR10177">
    <property type="entry name" value="CYCLINS"/>
    <property type="match status" value="1"/>
</dbReference>
<evidence type="ECO:0000256" key="1">
    <source>
        <dbReference type="ARBA" id="ARBA00004123"/>
    </source>
</evidence>
<evidence type="ECO:0000256" key="2">
    <source>
        <dbReference type="ARBA" id="ARBA00007143"/>
    </source>
</evidence>
<sequence>MTRRSGRLQAKQENGVSHADTLSKVKKQCNRKKPLTKLLKCEAQNLRAQEETCKGVVLSDTPMDELHDAFDQPGMSQCSRPSPLPRLSWGSSEDVWAKMLAKETKYKHSNTCLERHPRLQPKMRAVLLDWLMEVSEAYRLHRQTFYLAQDFFDRFMLTQDDTEKERLQLIGITALFIASKIEEIYPPKLTELAYVTDGACHEEEILQMELIMLKTLNWDLYPETVISWMKLYIQMASVYDFTNLLVPQFSQETYIQITQLLDLCILDINSLQFKYGVLAAAAFCHFISFEVVQKVSGLTWEAVESCVNWMAPFVETITGYESAKLKHFVKVSSDDRHNIQTHISYLSMLNEAQQKNTLTSGVFPPTPPNSAEKSNTH</sequence>
<evidence type="ECO:0000256" key="7">
    <source>
        <dbReference type="ARBA" id="ARBA00023306"/>
    </source>
</evidence>
<evidence type="ECO:0000256" key="8">
    <source>
        <dbReference type="RuleBase" id="RU000383"/>
    </source>
</evidence>
<keyword evidence="5 8" id="KW-0195">Cyclin</keyword>
<accession>A0A556TPR2</accession>
<keyword evidence="3" id="KW-0597">Phosphoprotein</keyword>
<dbReference type="InterPro" id="IPR006671">
    <property type="entry name" value="Cyclin_N"/>
</dbReference>
<evidence type="ECO:0000256" key="3">
    <source>
        <dbReference type="ARBA" id="ARBA00022553"/>
    </source>
</evidence>
<dbReference type="SUPFAM" id="SSF47954">
    <property type="entry name" value="Cyclin-like"/>
    <property type="match status" value="2"/>
</dbReference>
<dbReference type="GO" id="GO:0005634">
    <property type="term" value="C:nucleus"/>
    <property type="evidence" value="ECO:0007669"/>
    <property type="project" value="UniProtKB-SubCell"/>
</dbReference>
<evidence type="ECO:0000256" key="6">
    <source>
        <dbReference type="ARBA" id="ARBA00023242"/>
    </source>
</evidence>
<evidence type="ECO:0000256" key="9">
    <source>
        <dbReference type="SAM" id="MobiDB-lite"/>
    </source>
</evidence>
<feature type="domain" description="Cyclin C-terminal" evidence="11">
    <location>
        <begin position="223"/>
        <end position="345"/>
    </location>
</feature>
<evidence type="ECO:0000259" key="10">
    <source>
        <dbReference type="SMART" id="SM00385"/>
    </source>
</evidence>
<dbReference type="GO" id="GO:0051301">
    <property type="term" value="P:cell division"/>
    <property type="evidence" value="ECO:0007669"/>
    <property type="project" value="UniProtKB-KW"/>
</dbReference>
<comment type="similarity">
    <text evidence="2">Belongs to the cyclin family. Cyclin E subfamily.</text>
</comment>